<dbReference type="GO" id="GO:0006310">
    <property type="term" value="P:DNA recombination"/>
    <property type="evidence" value="ECO:0007669"/>
    <property type="project" value="UniProtKB-KW"/>
</dbReference>
<dbReference type="SUPFAM" id="SSF56349">
    <property type="entry name" value="DNA breaking-rejoining enzymes"/>
    <property type="match status" value="1"/>
</dbReference>
<reference evidence="11" key="1">
    <citation type="submission" date="2020-04" db="EMBL/GenBank/DDBJ databases">
        <authorList>
            <person name="Chiriac C."/>
            <person name="Salcher M."/>
            <person name="Ghai R."/>
            <person name="Kavagutti S V."/>
        </authorList>
    </citation>
    <scope>NUCLEOTIDE SEQUENCE</scope>
</reference>
<dbReference type="InterPro" id="IPR025166">
    <property type="entry name" value="Integrase_DNA_bind_dom"/>
</dbReference>
<keyword evidence="6" id="KW-0233">DNA recombination</keyword>
<dbReference type="InterPro" id="IPR011010">
    <property type="entry name" value="DNA_brk_join_enz"/>
</dbReference>
<dbReference type="Pfam" id="PF13356">
    <property type="entry name" value="Arm-DNA-bind_3"/>
    <property type="match status" value="1"/>
</dbReference>
<evidence type="ECO:0000256" key="7">
    <source>
        <dbReference type="ARBA" id="ARBA00023195"/>
    </source>
</evidence>
<evidence type="ECO:0000256" key="3">
    <source>
        <dbReference type="ARBA" id="ARBA00022679"/>
    </source>
</evidence>
<dbReference type="InterPro" id="IPR038488">
    <property type="entry name" value="Integrase_DNA-bd_sf"/>
</dbReference>
<organism evidence="11">
    <name type="scientific">uncultured Caudovirales phage</name>
    <dbReference type="NCBI Taxonomy" id="2100421"/>
    <lineage>
        <taxon>Viruses</taxon>
        <taxon>Duplodnaviria</taxon>
        <taxon>Heunggongvirae</taxon>
        <taxon>Uroviricota</taxon>
        <taxon>Caudoviricetes</taxon>
        <taxon>Peduoviridae</taxon>
        <taxon>Maltschvirus</taxon>
        <taxon>Maltschvirus maltsch</taxon>
    </lineage>
</organism>
<dbReference type="GO" id="GO:0075713">
    <property type="term" value="P:establishment of integrated proviral latency"/>
    <property type="evidence" value="ECO:0007669"/>
    <property type="project" value="UniProtKB-KW"/>
</dbReference>
<evidence type="ECO:0000256" key="2">
    <source>
        <dbReference type="ARBA" id="ARBA00016082"/>
    </source>
</evidence>
<dbReference type="Gene3D" id="1.10.443.10">
    <property type="entry name" value="Intergrase catalytic core"/>
    <property type="match status" value="1"/>
</dbReference>
<dbReference type="GO" id="GO:0003677">
    <property type="term" value="F:DNA binding"/>
    <property type="evidence" value="ECO:0007669"/>
    <property type="project" value="UniProtKB-KW"/>
</dbReference>
<keyword evidence="3" id="KW-0808">Transferase</keyword>
<comment type="similarity">
    <text evidence="1">Belongs to the 'phage' integrase family.</text>
</comment>
<dbReference type="InterPro" id="IPR053876">
    <property type="entry name" value="Phage_int_M"/>
</dbReference>
<evidence type="ECO:0000313" key="11">
    <source>
        <dbReference type="EMBL" id="CAB4159822.1"/>
    </source>
</evidence>
<dbReference type="InterPro" id="IPR002104">
    <property type="entry name" value="Integrase_catalytic"/>
</dbReference>
<evidence type="ECO:0000256" key="9">
    <source>
        <dbReference type="ARBA" id="ARBA00049605"/>
    </source>
</evidence>
<sequence length="387" mass="42571">MPTAKLTDAQCRAAKPRDKPFKLFDGGGLALVVLPSGAKSWRLFHRVDGRQQTATLGLYPAVGVAEARRKAAEVRGTAAGSAAPGKTAPLAALTVRQACQDYWRSRGDVTEGYRSNALRALELHAWPELGAVPVASLTRAEVLRVLLSLDARGRHVYVRKVRLWLALALDRCVELEQCAANVARSIDPERAFGRRAVEHHAALAVAEVPAFMQRLAAENDLQSVLALKLLALTWVRTTELRMMLKAEIEGDVWRIGADRMKMKRPHIVPLSRQAQLLVSLAVARSGSGPYVFPAPHRQDRPMSENAMLYLVARMGYGGRMTPHGWRTIGSTWANEAGWSPDAIERQLAHAPNDKVRAAYNAATYLPERVRMLQAWADWLLPDPPAAG</sequence>
<dbReference type="PROSITE" id="PS51898">
    <property type="entry name" value="TYR_RECOMBINASE"/>
    <property type="match status" value="1"/>
</dbReference>
<keyword evidence="4" id="KW-0229">DNA integration</keyword>
<evidence type="ECO:0000256" key="4">
    <source>
        <dbReference type="ARBA" id="ARBA00022908"/>
    </source>
</evidence>
<evidence type="ECO:0000259" key="10">
    <source>
        <dbReference type="PROSITE" id="PS51898"/>
    </source>
</evidence>
<name>A0A6J5NM59_9CAUD</name>
<evidence type="ECO:0000256" key="5">
    <source>
        <dbReference type="ARBA" id="ARBA00023125"/>
    </source>
</evidence>
<dbReference type="Gene3D" id="3.30.160.390">
    <property type="entry name" value="Integrase, DNA-binding domain"/>
    <property type="match status" value="1"/>
</dbReference>
<dbReference type="InterPro" id="IPR050808">
    <property type="entry name" value="Phage_Integrase"/>
</dbReference>
<dbReference type="InterPro" id="IPR010998">
    <property type="entry name" value="Integrase_recombinase_N"/>
</dbReference>
<keyword evidence="7" id="KW-1179">Viral genome integration</keyword>
<dbReference type="InterPro" id="IPR013762">
    <property type="entry name" value="Integrase-like_cat_sf"/>
</dbReference>
<feature type="domain" description="Tyr recombinase" evidence="10">
    <location>
        <begin position="198"/>
        <end position="372"/>
    </location>
</feature>
<dbReference type="GO" id="GO:0046718">
    <property type="term" value="P:symbiont entry into host cell"/>
    <property type="evidence" value="ECO:0007669"/>
    <property type="project" value="UniProtKB-KW"/>
</dbReference>
<evidence type="ECO:0000256" key="1">
    <source>
        <dbReference type="ARBA" id="ARBA00008857"/>
    </source>
</evidence>
<dbReference type="EMBL" id="LR796695">
    <property type="protein sequence ID" value="CAB4159822.1"/>
    <property type="molecule type" value="Genomic_DNA"/>
</dbReference>
<keyword evidence="8" id="KW-1160">Virus entry into host cell</keyword>
<protein>
    <recommendedName>
        <fullName evidence="2">Integrase</fullName>
    </recommendedName>
</protein>
<dbReference type="PANTHER" id="PTHR30629:SF2">
    <property type="entry name" value="PROPHAGE INTEGRASE INTS-RELATED"/>
    <property type="match status" value="1"/>
</dbReference>
<dbReference type="GO" id="GO:0016740">
    <property type="term" value="F:transferase activity"/>
    <property type="evidence" value="ECO:0007669"/>
    <property type="project" value="UniProtKB-KW"/>
</dbReference>
<dbReference type="Pfam" id="PF00589">
    <property type="entry name" value="Phage_integrase"/>
    <property type="match status" value="1"/>
</dbReference>
<dbReference type="PANTHER" id="PTHR30629">
    <property type="entry name" value="PROPHAGE INTEGRASE"/>
    <property type="match status" value="1"/>
</dbReference>
<evidence type="ECO:0000256" key="8">
    <source>
        <dbReference type="ARBA" id="ARBA00023296"/>
    </source>
</evidence>
<dbReference type="Pfam" id="PF22022">
    <property type="entry name" value="Phage_int_M"/>
    <property type="match status" value="1"/>
</dbReference>
<gene>
    <name evidence="11" type="ORF">UFOVP726_50</name>
</gene>
<keyword evidence="5" id="KW-0238">DNA-binding</keyword>
<accession>A0A6J5NM59</accession>
<dbReference type="CDD" id="cd00801">
    <property type="entry name" value="INT_P4_C"/>
    <property type="match status" value="1"/>
</dbReference>
<proteinExistence type="inferred from homology"/>
<dbReference type="Gene3D" id="1.10.150.130">
    <property type="match status" value="1"/>
</dbReference>
<comment type="function">
    <text evidence="9">Integrase is necessary for integration of the phage into the host genome by site-specific recombination. In conjunction with excisionase, integrase is also necessary for excision of the prophage from the host genome.</text>
</comment>
<dbReference type="GO" id="GO:0015074">
    <property type="term" value="P:DNA integration"/>
    <property type="evidence" value="ECO:0007669"/>
    <property type="project" value="UniProtKB-KW"/>
</dbReference>
<evidence type="ECO:0000256" key="6">
    <source>
        <dbReference type="ARBA" id="ARBA00023172"/>
    </source>
</evidence>
<dbReference type="GO" id="GO:0044826">
    <property type="term" value="P:viral genome integration into host DNA"/>
    <property type="evidence" value="ECO:0007669"/>
    <property type="project" value="UniProtKB-KW"/>
</dbReference>